<dbReference type="InterPro" id="IPR016007">
    <property type="entry name" value="Alpha_rhamnosid"/>
</dbReference>
<dbReference type="InterPro" id="IPR008902">
    <property type="entry name" value="Rhamnosid_concanavalin"/>
</dbReference>
<dbReference type="InterPro" id="IPR012341">
    <property type="entry name" value="6hp_glycosidase-like_sf"/>
</dbReference>
<evidence type="ECO:0000256" key="1">
    <source>
        <dbReference type="ARBA" id="ARBA00001445"/>
    </source>
</evidence>
<protein>
    <recommendedName>
        <fullName evidence="2">alpha-L-rhamnosidase</fullName>
        <ecNumber evidence="2">3.2.1.40</ecNumber>
    </recommendedName>
</protein>
<evidence type="ECO:0000259" key="5">
    <source>
        <dbReference type="Pfam" id="PF08531"/>
    </source>
</evidence>
<dbReference type="InterPro" id="IPR035396">
    <property type="entry name" value="Bac_rhamnosid6H"/>
</dbReference>
<dbReference type="Gene3D" id="1.50.10.10">
    <property type="match status" value="1"/>
</dbReference>
<comment type="catalytic activity">
    <reaction evidence="1">
        <text>Hydrolysis of terminal non-reducing alpha-L-rhamnose residues in alpha-L-rhamnosides.</text>
        <dbReference type="EC" id="3.2.1.40"/>
    </reaction>
</comment>
<evidence type="ECO:0000256" key="3">
    <source>
        <dbReference type="SAM" id="MobiDB-lite"/>
    </source>
</evidence>
<feature type="domain" description="Alpha-L-rhamnosidase concanavalin-like" evidence="4">
    <location>
        <begin position="326"/>
        <end position="421"/>
    </location>
</feature>
<keyword evidence="8" id="KW-1185">Reference proteome</keyword>
<dbReference type="Pfam" id="PF08531">
    <property type="entry name" value="Bac_rhamnosid_N"/>
    <property type="match status" value="1"/>
</dbReference>
<organism evidence="7 8">
    <name type="scientific">Arenivirga flava</name>
    <dbReference type="NCBI Taxonomy" id="1930060"/>
    <lineage>
        <taxon>Bacteria</taxon>
        <taxon>Bacillati</taxon>
        <taxon>Actinomycetota</taxon>
        <taxon>Actinomycetes</taxon>
        <taxon>Micrococcales</taxon>
        <taxon>Microbacteriaceae</taxon>
        <taxon>Arenivirga</taxon>
    </lineage>
</organism>
<dbReference type="InterPro" id="IPR013783">
    <property type="entry name" value="Ig-like_fold"/>
</dbReference>
<feature type="compositionally biased region" description="Low complexity" evidence="3">
    <location>
        <begin position="543"/>
        <end position="555"/>
    </location>
</feature>
<evidence type="ECO:0000313" key="8">
    <source>
        <dbReference type="Proteomes" id="UP001157160"/>
    </source>
</evidence>
<feature type="domain" description="Bacterial alpha-L-rhamnosidase N-terminal" evidence="5">
    <location>
        <begin position="146"/>
        <end position="315"/>
    </location>
</feature>
<evidence type="ECO:0000259" key="6">
    <source>
        <dbReference type="Pfam" id="PF17389"/>
    </source>
</evidence>
<dbReference type="Pfam" id="PF25788">
    <property type="entry name" value="Ig_Rha78A_N"/>
    <property type="match status" value="1"/>
</dbReference>
<dbReference type="Proteomes" id="UP001157160">
    <property type="component" value="Unassembled WGS sequence"/>
</dbReference>
<dbReference type="Pfam" id="PF05592">
    <property type="entry name" value="Bac_rhamnosid"/>
    <property type="match status" value="1"/>
</dbReference>
<sequence length="563" mass="61708">MSAVTPRIDGVVRFEHLDEPLGIGSSRPRLSWRLDAAPGWTQRAYELELHRGGAVHGTGLIETADQVLVPWPGAPLSSRERATVRVRAHGTDGTSTAWSEAAEVEAGLLSAADWRAVPVGGAWPERAGTDRRPSRVRRSFVLDHGIASARLYASAHGVYEAELNGQRIGDDVLSPGWTKYDTRLRYRTYDVTGMLLPGENVIGAWLGDGWYRGRLGFNGGYHDLYGEDLAFIGQLEVRYSDGRSEIIATDGAWEAAKSPILFSGLYDGEQHDLRLDGEGWSSPGGSDEGWAPVAIGRRDPSTLTAPVQPPVRCTEEVEPASMRRDSTGALLIDFGQNLVGRLRIRIHGRAGQEIRITHAEVLQDGELYRRTLRLAASEDVVTLASDGLTEWEPRFTIHGFRYARIEGWDGEPSAGDIVARVHHTDMRRTGWFSSSDPSLDRLHENVLWSTRSNFVDIPTDCPQRDERLGWTGDIQVFAPTAAFLYDCAGMLDSWLVDLAEEQLEDGTVPWFVPTIPGGSTWNPIKPGAVWGDAAVLTPGCCTSDSATSASWSSSTRARRPGSI</sequence>
<reference evidence="7 8" key="1">
    <citation type="journal article" date="2014" name="Int. J. Syst. Evol. Microbiol.">
        <title>Complete genome sequence of Corynebacterium casei LMG S-19264T (=DSM 44701T), isolated from a smear-ripened cheese.</title>
        <authorList>
            <consortium name="US DOE Joint Genome Institute (JGI-PGF)"/>
            <person name="Walter F."/>
            <person name="Albersmeier A."/>
            <person name="Kalinowski J."/>
            <person name="Ruckert C."/>
        </authorList>
    </citation>
    <scope>NUCLEOTIDE SEQUENCE [LARGE SCALE GENOMIC DNA]</scope>
    <source>
        <strain evidence="7 8">NBRC 112289</strain>
    </source>
</reference>
<dbReference type="EC" id="3.2.1.40" evidence="2"/>
<accession>A0AA37UEM7</accession>
<dbReference type="Gene3D" id="2.60.40.10">
    <property type="entry name" value="Immunoglobulins"/>
    <property type="match status" value="1"/>
</dbReference>
<dbReference type="InterPro" id="IPR008928">
    <property type="entry name" value="6-hairpin_glycosidase_sf"/>
</dbReference>
<dbReference type="Pfam" id="PF17389">
    <property type="entry name" value="Bac_rhamnosid6H"/>
    <property type="match status" value="1"/>
</dbReference>
<dbReference type="SUPFAM" id="SSF48208">
    <property type="entry name" value="Six-hairpin glycosidases"/>
    <property type="match status" value="1"/>
</dbReference>
<dbReference type="GO" id="GO:0030596">
    <property type="term" value="F:alpha-L-rhamnosidase activity"/>
    <property type="evidence" value="ECO:0007669"/>
    <property type="project" value="UniProtKB-EC"/>
</dbReference>
<proteinExistence type="predicted"/>
<evidence type="ECO:0000313" key="7">
    <source>
        <dbReference type="EMBL" id="GMA28998.1"/>
    </source>
</evidence>
<dbReference type="InterPro" id="IPR013737">
    <property type="entry name" value="Bac_rhamnosid_N"/>
</dbReference>
<comment type="caution">
    <text evidence="7">The sequence shown here is derived from an EMBL/GenBank/DDBJ whole genome shotgun (WGS) entry which is preliminary data.</text>
</comment>
<dbReference type="EMBL" id="BSUL01000001">
    <property type="protein sequence ID" value="GMA28998.1"/>
    <property type="molecule type" value="Genomic_DNA"/>
</dbReference>
<dbReference type="Gene3D" id="2.60.120.260">
    <property type="entry name" value="Galactose-binding domain-like"/>
    <property type="match status" value="2"/>
</dbReference>
<feature type="domain" description="Alpha-L-rhamnosidase six-hairpin glycosidase" evidence="6">
    <location>
        <begin position="427"/>
        <end position="538"/>
    </location>
</feature>
<gene>
    <name evidence="7" type="ORF">GCM10025874_22510</name>
</gene>
<evidence type="ECO:0000256" key="2">
    <source>
        <dbReference type="ARBA" id="ARBA00012652"/>
    </source>
</evidence>
<dbReference type="PANTHER" id="PTHR33307">
    <property type="entry name" value="ALPHA-RHAMNOSIDASE (EUROFUNG)"/>
    <property type="match status" value="1"/>
</dbReference>
<feature type="region of interest" description="Disordered" evidence="3">
    <location>
        <begin position="543"/>
        <end position="563"/>
    </location>
</feature>
<name>A0AA37UEM7_9MICO</name>
<dbReference type="PANTHER" id="PTHR33307:SF6">
    <property type="entry name" value="ALPHA-RHAMNOSIDASE (EUROFUNG)-RELATED"/>
    <property type="match status" value="1"/>
</dbReference>
<dbReference type="GO" id="GO:0005975">
    <property type="term" value="P:carbohydrate metabolic process"/>
    <property type="evidence" value="ECO:0007669"/>
    <property type="project" value="InterPro"/>
</dbReference>
<evidence type="ECO:0000259" key="4">
    <source>
        <dbReference type="Pfam" id="PF05592"/>
    </source>
</evidence>
<dbReference type="AlphaFoldDB" id="A0AA37UEM7"/>